<dbReference type="GO" id="GO:0008784">
    <property type="term" value="F:alanine racemase activity"/>
    <property type="evidence" value="ECO:0007669"/>
    <property type="project" value="TreeGrafter"/>
</dbReference>
<evidence type="ECO:0000313" key="5">
    <source>
        <dbReference type="EMBL" id="ANB60087.1"/>
    </source>
</evidence>
<dbReference type="SUPFAM" id="SSF51419">
    <property type="entry name" value="PLP-binding barrel"/>
    <property type="match status" value="1"/>
</dbReference>
<dbReference type="GO" id="GO:0005829">
    <property type="term" value="C:cytosol"/>
    <property type="evidence" value="ECO:0007669"/>
    <property type="project" value="TreeGrafter"/>
</dbReference>
<evidence type="ECO:0000256" key="3">
    <source>
        <dbReference type="ARBA" id="ARBA00023235"/>
    </source>
</evidence>
<feature type="domain" description="Alanine racemase N-terminal" evidence="4">
    <location>
        <begin position="11"/>
        <end position="230"/>
    </location>
</feature>
<dbReference type="InterPro" id="IPR029066">
    <property type="entry name" value="PLP-binding_barrel"/>
</dbReference>
<comment type="cofactor">
    <cofactor evidence="1">
        <name>pyridoxal 5'-phosphate</name>
        <dbReference type="ChEBI" id="CHEBI:597326"/>
    </cofactor>
</comment>
<dbReference type="InterPro" id="IPR000821">
    <property type="entry name" value="Ala_racemase"/>
</dbReference>
<dbReference type="OrthoDB" id="504078at2"/>
<dbReference type="Proteomes" id="UP000076865">
    <property type="component" value="Chromosome"/>
</dbReference>
<keyword evidence="3" id="KW-0413">Isomerase</keyword>
<keyword evidence="2" id="KW-0663">Pyridoxal phosphate</keyword>
<protein>
    <recommendedName>
        <fullName evidence="4">Alanine racemase N-terminal domain-containing protein</fullName>
    </recommendedName>
</protein>
<dbReference type="GO" id="GO:0030170">
    <property type="term" value="F:pyridoxal phosphate binding"/>
    <property type="evidence" value="ECO:0007669"/>
    <property type="project" value="TreeGrafter"/>
</dbReference>
<reference evidence="5 6" key="1">
    <citation type="journal article" date="2006" name="Syst. Appl. Microbiol.">
        <title>Anoxybacillus amylolyticus sp. nov., a thermophilic amylase producing bacterium isolated from Mount Rittmann (Antarctica).</title>
        <authorList>
            <person name="Poli A."/>
            <person name="Esposito E."/>
            <person name="Lama L."/>
            <person name="Orlando P."/>
            <person name="Nicolaus G."/>
            <person name="de Appolonia F."/>
            <person name="Gambacorta A."/>
            <person name="Nicolaus B."/>
        </authorList>
    </citation>
    <scope>NUCLEOTIDE SEQUENCE [LARGE SCALE GENOMIC DNA]</scope>
    <source>
        <strain evidence="5 6">DSM 15939</strain>
    </source>
</reference>
<dbReference type="CDD" id="cd06815">
    <property type="entry name" value="PLPDE_III_AR_like_1"/>
    <property type="match status" value="1"/>
</dbReference>
<evidence type="ECO:0000259" key="4">
    <source>
        <dbReference type="Pfam" id="PF01168"/>
    </source>
</evidence>
<sequence length="368" mass="40565">MRTVLTPRVEIDLHKILHNASVLKKLYEEKGIRVTAVVKGVGASIEIAKTLVESGITSLADTKISRLRRLKTARLNATLMLLRTPALSEVASVVQVADISMNTELDVIRALANEAVKQQKKHSIILMIEMGDLREGIMPEDLPAVIEEVLKLPNIQLVGLGTNFACFGGVIPTEQKMREFSSLVKQVQKQFSLFLPYVSGGNSANYYWVKQTKDAGMVNHIRLGESIFLGRETVNGTPIPELYQDAFCLVAEVIEAKSKPSVPFGERGRNAFGESITFGDRGLIRRAIVGIGRQDVFVPGLTPVLPIDILGASSDHIILDTKNVEIKIGDEVKFTLDYGALISVMTSPYVYKKYLPERSHYSKSRTSA</sequence>
<evidence type="ECO:0000256" key="2">
    <source>
        <dbReference type="ARBA" id="ARBA00022898"/>
    </source>
</evidence>
<evidence type="ECO:0000313" key="6">
    <source>
        <dbReference type="Proteomes" id="UP000076865"/>
    </source>
</evidence>
<dbReference type="PATRIC" id="fig|294699.3.peg.248"/>
<accession>A0A160F1P8</accession>
<dbReference type="KEGG" id="aamy:GFC30_266"/>
<keyword evidence="6" id="KW-1185">Reference proteome</keyword>
<proteinExistence type="predicted"/>
<dbReference type="AlphaFoldDB" id="A0A160F1P8"/>
<dbReference type="InterPro" id="IPR001608">
    <property type="entry name" value="Ala_racemase_N"/>
</dbReference>
<gene>
    <name evidence="5" type="ORF">GFC30_266</name>
</gene>
<name>A0A160F1P8_9BACL</name>
<dbReference type="PANTHER" id="PTHR30511">
    <property type="entry name" value="ALANINE RACEMASE"/>
    <property type="match status" value="1"/>
</dbReference>
<evidence type="ECO:0000256" key="1">
    <source>
        <dbReference type="ARBA" id="ARBA00001933"/>
    </source>
</evidence>
<dbReference type="PANTHER" id="PTHR30511:SF3">
    <property type="entry name" value="LYSINE RACEMASE"/>
    <property type="match status" value="1"/>
</dbReference>
<dbReference type="Pfam" id="PF01168">
    <property type="entry name" value="Ala_racemase_N"/>
    <property type="match status" value="1"/>
</dbReference>
<dbReference type="RefSeq" id="WP_066322420.1">
    <property type="nucleotide sequence ID" value="NZ_CP015438.1"/>
</dbReference>
<dbReference type="Gene3D" id="3.20.20.10">
    <property type="entry name" value="Alanine racemase"/>
    <property type="match status" value="1"/>
</dbReference>
<organism evidence="5 6">
    <name type="scientific">Anoxybacteroides amylolyticum</name>
    <dbReference type="NCBI Taxonomy" id="294699"/>
    <lineage>
        <taxon>Bacteria</taxon>
        <taxon>Bacillati</taxon>
        <taxon>Bacillota</taxon>
        <taxon>Bacilli</taxon>
        <taxon>Bacillales</taxon>
        <taxon>Anoxybacillaceae</taxon>
        <taxon>Anoxybacteroides</taxon>
    </lineage>
</organism>
<dbReference type="EMBL" id="CP015438">
    <property type="protein sequence ID" value="ANB60087.1"/>
    <property type="molecule type" value="Genomic_DNA"/>
</dbReference>